<evidence type="ECO:0000259" key="2">
    <source>
        <dbReference type="Pfam" id="PF20241"/>
    </source>
</evidence>
<feature type="compositionally biased region" description="Basic and acidic residues" evidence="1">
    <location>
        <begin position="28"/>
        <end position="37"/>
    </location>
</feature>
<evidence type="ECO:0000256" key="1">
    <source>
        <dbReference type="SAM" id="MobiDB-lite"/>
    </source>
</evidence>
<dbReference type="STRING" id="4565.A0A3B5YRK3"/>
<dbReference type="Proteomes" id="UP000019116">
    <property type="component" value="Chromosome 1B"/>
</dbReference>
<sequence>MAFTLQEQFDAYVDLMVGVKDHEEMMMKDDEAAERRNKGLAPKKKKKSAKKAADLEWARKSLEAERAKVGGSIRPETTTKEEKAKVNLGFSRVSREGMALTQEQLDACIDLIFEERDEVATKGDEAAEEAERRKRGLAPKTEKAAAAAGVSTKKAAALEWARKMLEDESVNDGKCWEPRAMTKEDLAAAAVYRAKAEEARRNHERREQHDAVTKWIATGDPEAVERCNQWMEEDIEAMRLKDIDPTEDLSDWEAVEAKRYREFWEFLWADSFGSWEDTTPILPMRYTDEKPPRGTAYPVRTLQVFSVRVAAIKGGLDWPLDVYGIVAARDSLDHNRNIIFHRTRDNCQTIDKKNPCLRLTGPTRAVVVVDPVYFEVNLRVKGKTESEDRDLSYVAVYYRDSGTSESYAFKNVSTSKLSTVALMLGDIVHSVEATISVRVVCGEWPEGCRGLIFASTASIDAQKIELLAFGDDKLPVAANGMIKLSRRVVSVEADGELRVCVMASSLEDQTVERDSEAFKAKKASRSRRILEVHSCKLEVTIAWSFVPN</sequence>
<dbReference type="PANTHER" id="PTHR33065:SF111">
    <property type="entry name" value="DUF6598 DOMAIN-CONTAINING PROTEIN"/>
    <property type="match status" value="1"/>
</dbReference>
<feature type="domain" description="DUF6598" evidence="2">
    <location>
        <begin position="301"/>
        <end position="541"/>
    </location>
</feature>
<evidence type="ECO:0000313" key="3">
    <source>
        <dbReference type="EnsemblPlants" id="TraesCS1B02G062500.1"/>
    </source>
</evidence>
<evidence type="ECO:0000313" key="4">
    <source>
        <dbReference type="Proteomes" id="UP000019116"/>
    </source>
</evidence>
<dbReference type="PANTHER" id="PTHR33065">
    <property type="entry name" value="OS07G0486400 PROTEIN"/>
    <property type="match status" value="1"/>
</dbReference>
<dbReference type="Gramene" id="TraesCS1B03G0153000.1">
    <property type="protein sequence ID" value="TraesCS1B03G0153000.1.CDS"/>
    <property type="gene ID" value="TraesCS1B03G0153000"/>
</dbReference>
<dbReference type="GeneID" id="123106212"/>
<organism evidence="3">
    <name type="scientific">Triticum aestivum</name>
    <name type="common">Wheat</name>
    <dbReference type="NCBI Taxonomy" id="4565"/>
    <lineage>
        <taxon>Eukaryota</taxon>
        <taxon>Viridiplantae</taxon>
        <taxon>Streptophyta</taxon>
        <taxon>Embryophyta</taxon>
        <taxon>Tracheophyta</taxon>
        <taxon>Spermatophyta</taxon>
        <taxon>Magnoliopsida</taxon>
        <taxon>Liliopsida</taxon>
        <taxon>Poales</taxon>
        <taxon>Poaceae</taxon>
        <taxon>BOP clade</taxon>
        <taxon>Pooideae</taxon>
        <taxon>Triticodae</taxon>
        <taxon>Triticeae</taxon>
        <taxon>Triticinae</taxon>
        <taxon>Triticum</taxon>
    </lineage>
</organism>
<dbReference type="Gramene" id="TraesJAG1B03G00203470.1">
    <property type="protein sequence ID" value="TraesJAG1B03G00203470.1"/>
    <property type="gene ID" value="TraesJAG1B03G00203470"/>
</dbReference>
<gene>
    <name evidence="3" type="primary">LOC123106212</name>
</gene>
<dbReference type="Pfam" id="PF20241">
    <property type="entry name" value="DUF6598"/>
    <property type="match status" value="1"/>
</dbReference>
<accession>A0A3B5YRK3</accession>
<reference evidence="3" key="1">
    <citation type="submission" date="2018-08" db="EMBL/GenBank/DDBJ databases">
        <authorList>
            <person name="Rossello M."/>
        </authorList>
    </citation>
    <scope>NUCLEOTIDE SEQUENCE [LARGE SCALE GENOMIC DNA]</scope>
    <source>
        <strain evidence="3">cv. Chinese Spring</strain>
    </source>
</reference>
<proteinExistence type="predicted"/>
<keyword evidence="4" id="KW-1185">Reference proteome</keyword>
<protein>
    <recommendedName>
        <fullName evidence="2">DUF6598 domain-containing protein</fullName>
    </recommendedName>
</protein>
<dbReference type="Gramene" id="TraesCS1B02G062500.1">
    <property type="protein sequence ID" value="TraesCS1B02G062500.1"/>
    <property type="gene ID" value="TraesCS1B02G062500"/>
</dbReference>
<dbReference type="RefSeq" id="XP_044384375.1">
    <property type="nucleotide sequence ID" value="XM_044528440.1"/>
</dbReference>
<name>A0A3B5YRK3_WHEAT</name>
<feature type="region of interest" description="Disordered" evidence="1">
    <location>
        <begin position="122"/>
        <end position="148"/>
    </location>
</feature>
<dbReference type="EnsemblPlants" id="TraesCS1B02G062500.1">
    <property type="protein sequence ID" value="TraesCS1B02G062500.1"/>
    <property type="gene ID" value="TraesCS1B02G062500"/>
</dbReference>
<feature type="region of interest" description="Disordered" evidence="1">
    <location>
        <begin position="28"/>
        <end position="54"/>
    </location>
</feature>
<dbReference type="AlphaFoldDB" id="A0A3B5YRK3"/>
<dbReference type="Gramene" id="TraesRN1B0100140000.1">
    <property type="protein sequence ID" value="TraesRN1B0100140000.1"/>
    <property type="gene ID" value="TraesRN1B0100140000"/>
</dbReference>
<dbReference type="InterPro" id="IPR046533">
    <property type="entry name" value="DUF6598"/>
</dbReference>
<dbReference type="Gramene" id="TraesNOR1B03G00206800.1">
    <property type="protein sequence ID" value="TraesNOR1B03G00206800.1"/>
    <property type="gene ID" value="TraesNOR1B03G00206800"/>
</dbReference>
<feature type="compositionally biased region" description="Basic residues" evidence="1">
    <location>
        <begin position="41"/>
        <end position="50"/>
    </location>
</feature>
<dbReference type="OrthoDB" id="681537at2759"/>
<dbReference type="OMA" id="WMEEDIE"/>
<reference evidence="3" key="2">
    <citation type="submission" date="2018-10" db="UniProtKB">
        <authorList>
            <consortium name="EnsemblPlants"/>
        </authorList>
    </citation>
    <scope>IDENTIFICATION</scope>
</reference>
<dbReference type="Gramene" id="TraesLAC1B03G00207480.1">
    <property type="protein sequence ID" value="TraesLAC1B03G00207480.1"/>
    <property type="gene ID" value="TraesLAC1B03G00207480"/>
</dbReference>
<feature type="compositionally biased region" description="Basic and acidic residues" evidence="1">
    <location>
        <begin position="122"/>
        <end position="132"/>
    </location>
</feature>